<accession>A0ABM8K4G5</accession>
<protein>
    <recommendedName>
        <fullName evidence="3">YD repeat-containing protein</fullName>
    </recommendedName>
</protein>
<keyword evidence="2" id="KW-1185">Reference proteome</keyword>
<name>A0ABM8K4G5_9FLAO</name>
<dbReference type="RefSeq" id="WP_338614351.1">
    <property type="nucleotide sequence ID" value="NZ_AP029022.1"/>
</dbReference>
<evidence type="ECO:0000313" key="1">
    <source>
        <dbReference type="EMBL" id="BEV03441.1"/>
    </source>
</evidence>
<evidence type="ECO:0000313" key="2">
    <source>
        <dbReference type="Proteomes" id="UP001380186"/>
    </source>
</evidence>
<sequence>MSIIFYVNKFCRNNQYIYQYKDHLGNTRVSFGKNSAGVLEIVDANDYYPKRYGYAYDKINRLTAGFYQNP</sequence>
<reference evidence="1 2" key="1">
    <citation type="journal article" date="2020" name="Microbes Environ.">
        <title>Synthetic bacterial community of duckweed: a simple and stable system to study plant-microbe interactions.</title>
        <authorList>
            <person name="Ishizawa H."/>
            <person name="Tada M."/>
            <person name="Kuroda M."/>
            <person name="Inoue D."/>
            <person name="Futamata H."/>
            <person name="Ike M."/>
        </authorList>
    </citation>
    <scope>NUCLEOTIDE SEQUENCE [LARGE SCALE GENOMIC DNA]</scope>
    <source>
        <strain evidence="1 2">DW100</strain>
    </source>
</reference>
<proteinExistence type="predicted"/>
<dbReference type="EMBL" id="AP029022">
    <property type="protein sequence ID" value="BEV03441.1"/>
    <property type="molecule type" value="Genomic_DNA"/>
</dbReference>
<gene>
    <name evidence="1" type="ORF">CRDW_08150</name>
</gene>
<evidence type="ECO:0008006" key="3">
    <source>
        <dbReference type="Google" id="ProtNLM"/>
    </source>
</evidence>
<dbReference type="Proteomes" id="UP001380186">
    <property type="component" value="Chromosome"/>
</dbReference>
<organism evidence="1 2">
    <name type="scientific">Chryseobacterium gambrini</name>
    <dbReference type="NCBI Taxonomy" id="373672"/>
    <lineage>
        <taxon>Bacteria</taxon>
        <taxon>Pseudomonadati</taxon>
        <taxon>Bacteroidota</taxon>
        <taxon>Flavobacteriia</taxon>
        <taxon>Flavobacteriales</taxon>
        <taxon>Weeksellaceae</taxon>
        <taxon>Chryseobacterium group</taxon>
        <taxon>Chryseobacterium</taxon>
    </lineage>
</organism>